<organism evidence="18">
    <name type="scientific">Guillardia theta (strain CCMP2712)</name>
    <name type="common">Cryptophyte</name>
    <dbReference type="NCBI Taxonomy" id="905079"/>
    <lineage>
        <taxon>Eukaryota</taxon>
        <taxon>Cryptophyceae</taxon>
        <taxon>Pyrenomonadales</taxon>
        <taxon>Geminigeraceae</taxon>
        <taxon>Guillardia</taxon>
    </lineage>
</organism>
<dbReference type="AlphaFoldDB" id="L1IZ74"/>
<dbReference type="GO" id="GO:0004412">
    <property type="term" value="F:homoserine dehydrogenase activity"/>
    <property type="evidence" value="ECO:0007669"/>
    <property type="project" value="UniProtKB-EC"/>
</dbReference>
<dbReference type="Gene3D" id="3.40.50.720">
    <property type="entry name" value="NAD(P)-binding Rossmann-like Domain"/>
    <property type="match status" value="1"/>
</dbReference>
<keyword evidence="10 14" id="KW-0486">Methionine biosynthesis</keyword>
<dbReference type="GO" id="GO:0050661">
    <property type="term" value="F:NADP binding"/>
    <property type="evidence" value="ECO:0007669"/>
    <property type="project" value="InterPro"/>
</dbReference>
<dbReference type="FunFam" id="3.30.360.10:FF:000006">
    <property type="entry name" value="Bifunctional aspartokinase/homoserine dehydrogenase"/>
    <property type="match status" value="1"/>
</dbReference>
<dbReference type="UniPathway" id="UPA00050">
    <property type="reaction ID" value="UER00063"/>
</dbReference>
<feature type="binding site" evidence="13">
    <location>
        <position position="65"/>
    </location>
    <ligand>
        <name>NADPH</name>
        <dbReference type="ChEBI" id="CHEBI:57783"/>
    </ligand>
</feature>
<evidence type="ECO:0000259" key="16">
    <source>
        <dbReference type="Pfam" id="PF00742"/>
    </source>
</evidence>
<reference evidence="20" key="2">
    <citation type="submission" date="2012-11" db="EMBL/GenBank/DDBJ databases">
        <authorList>
            <person name="Kuo A."/>
            <person name="Curtis B.A."/>
            <person name="Tanifuji G."/>
            <person name="Burki F."/>
            <person name="Gruber A."/>
            <person name="Irimia M."/>
            <person name="Maruyama S."/>
            <person name="Arias M.C."/>
            <person name="Ball S.G."/>
            <person name="Gile G.H."/>
            <person name="Hirakawa Y."/>
            <person name="Hopkins J.F."/>
            <person name="Rensing S.A."/>
            <person name="Schmutz J."/>
            <person name="Symeonidi A."/>
            <person name="Elias M."/>
            <person name="Eveleigh R.J."/>
            <person name="Herman E.K."/>
            <person name="Klute M.J."/>
            <person name="Nakayama T."/>
            <person name="Obornik M."/>
            <person name="Reyes-Prieto A."/>
            <person name="Armbrust E.V."/>
            <person name="Aves S.J."/>
            <person name="Beiko R.G."/>
            <person name="Coutinho P."/>
            <person name="Dacks J.B."/>
            <person name="Durnford D.G."/>
            <person name="Fast N.M."/>
            <person name="Green B.R."/>
            <person name="Grisdale C."/>
            <person name="Hempe F."/>
            <person name="Henrissat B."/>
            <person name="Hoppner M.P."/>
            <person name="Ishida K.-I."/>
            <person name="Kim E."/>
            <person name="Koreny L."/>
            <person name="Kroth P.G."/>
            <person name="Liu Y."/>
            <person name="Malik S.-B."/>
            <person name="Maier U.G."/>
            <person name="McRose D."/>
            <person name="Mock T."/>
            <person name="Neilson J.A."/>
            <person name="Onodera N.T."/>
            <person name="Poole A.M."/>
            <person name="Pritham E.J."/>
            <person name="Richards T.A."/>
            <person name="Rocap G."/>
            <person name="Roy S.W."/>
            <person name="Sarai C."/>
            <person name="Schaack S."/>
            <person name="Shirato S."/>
            <person name="Slamovits C.H."/>
            <person name="Spencer D.F."/>
            <person name="Suzuki S."/>
            <person name="Worden A.Z."/>
            <person name="Zauner S."/>
            <person name="Barry K."/>
            <person name="Bell C."/>
            <person name="Bharti A.K."/>
            <person name="Crow J.A."/>
            <person name="Grimwood J."/>
            <person name="Kramer R."/>
            <person name="Lindquist E."/>
            <person name="Lucas S."/>
            <person name="Salamov A."/>
            <person name="McFadden G.I."/>
            <person name="Lane C.E."/>
            <person name="Keeling P.J."/>
            <person name="Gray M.W."/>
            <person name="Grigoriev I.V."/>
            <person name="Archibald J.M."/>
        </authorList>
    </citation>
    <scope>NUCLEOTIDE SEQUENCE</scope>
    <source>
        <strain evidence="20">CCMP2712</strain>
    </source>
</reference>
<feature type="binding site" evidence="13">
    <location>
        <position position="177"/>
    </location>
    <ligand>
        <name>L-homoserine</name>
        <dbReference type="ChEBI" id="CHEBI:57476"/>
    </ligand>
</feature>
<dbReference type="Gene3D" id="3.30.360.10">
    <property type="entry name" value="Dihydrodipicolinate Reductase, domain 2"/>
    <property type="match status" value="1"/>
</dbReference>
<evidence type="ECO:0000256" key="6">
    <source>
        <dbReference type="ARBA" id="ARBA00022605"/>
    </source>
</evidence>
<keyword evidence="6 14" id="KW-0028">Amino-acid biosynthesis</keyword>
<evidence type="ECO:0000256" key="9">
    <source>
        <dbReference type="ARBA" id="ARBA00023002"/>
    </source>
</evidence>
<keyword evidence="20" id="KW-1185">Reference proteome</keyword>
<evidence type="ECO:0000259" key="17">
    <source>
        <dbReference type="Pfam" id="PF03447"/>
    </source>
</evidence>
<dbReference type="Pfam" id="PF00742">
    <property type="entry name" value="Homoserine_dh"/>
    <property type="match status" value="1"/>
</dbReference>
<dbReference type="SUPFAM" id="SSF55347">
    <property type="entry name" value="Glyceraldehyde-3-phosphate dehydrogenase-like, C-terminal domain"/>
    <property type="match status" value="1"/>
</dbReference>
<keyword evidence="7 14" id="KW-0791">Threonine biosynthesis</keyword>
<dbReference type="InterPro" id="IPR005106">
    <property type="entry name" value="Asp/hSer_DH_NAD-bd"/>
</dbReference>
<evidence type="ECO:0000256" key="11">
    <source>
        <dbReference type="ARBA" id="ARBA00048841"/>
    </source>
</evidence>
<evidence type="ECO:0000313" key="18">
    <source>
        <dbReference type="EMBL" id="EKX41573.1"/>
    </source>
</evidence>
<dbReference type="HOGENOM" id="CLU_009116_0_0_1"/>
<protein>
    <recommendedName>
        <fullName evidence="5 14">Homoserine dehydrogenase</fullName>
        <ecNumber evidence="5 14">1.1.1.3</ecNumber>
    </recommendedName>
</protein>
<dbReference type="PANTHER" id="PTHR43070">
    <property type="match status" value="1"/>
</dbReference>
<dbReference type="Proteomes" id="UP000011087">
    <property type="component" value="Unassembled WGS sequence"/>
</dbReference>
<reference evidence="19" key="3">
    <citation type="submission" date="2015-06" db="UniProtKB">
        <authorList>
            <consortium name="EnsemblProtists"/>
        </authorList>
    </citation>
    <scope>IDENTIFICATION</scope>
</reference>
<dbReference type="OrthoDB" id="67851at2759"/>
<dbReference type="eggNOG" id="ENOG502QQBK">
    <property type="taxonomic scope" value="Eukaryota"/>
</dbReference>
<gene>
    <name evidence="18" type="ORF">GUITHDRAFT_95930</name>
</gene>
<evidence type="ECO:0000256" key="14">
    <source>
        <dbReference type="RuleBase" id="RU000579"/>
    </source>
</evidence>
<evidence type="ECO:0000256" key="3">
    <source>
        <dbReference type="ARBA" id="ARBA00005062"/>
    </source>
</evidence>
<dbReference type="PIRSF" id="PIRSF036497">
    <property type="entry name" value="HDH_short"/>
    <property type="match status" value="1"/>
</dbReference>
<evidence type="ECO:0000256" key="12">
    <source>
        <dbReference type="PIRSR" id="PIRSR036497-1"/>
    </source>
</evidence>
<evidence type="ECO:0000256" key="10">
    <source>
        <dbReference type="ARBA" id="ARBA00023167"/>
    </source>
</evidence>
<dbReference type="EMBL" id="JH993022">
    <property type="protein sequence ID" value="EKX41573.1"/>
    <property type="molecule type" value="Genomic_DNA"/>
</dbReference>
<dbReference type="RefSeq" id="XP_005828553.1">
    <property type="nucleotide sequence ID" value="XM_005828496.1"/>
</dbReference>
<dbReference type="EC" id="1.1.1.3" evidence="5 14"/>
<evidence type="ECO:0000256" key="7">
    <source>
        <dbReference type="ARBA" id="ARBA00022697"/>
    </source>
</evidence>
<dbReference type="InterPro" id="IPR036291">
    <property type="entry name" value="NAD(P)-bd_dom_sf"/>
</dbReference>
<feature type="domain" description="Aspartate/homoserine dehydrogenase NAD-binding" evidence="17">
    <location>
        <begin position="35"/>
        <end position="111"/>
    </location>
</feature>
<comment type="pathway">
    <text evidence="2 14">Amino-acid biosynthesis; L-threonine biosynthesis; L-threonine from L-aspartate: step 3/5.</text>
</comment>
<dbReference type="UniPathway" id="UPA00051">
    <property type="reaction ID" value="UER00465"/>
</dbReference>
<evidence type="ECO:0000256" key="5">
    <source>
        <dbReference type="ARBA" id="ARBA00013213"/>
    </source>
</evidence>
<reference evidence="18 20" key="1">
    <citation type="journal article" date="2012" name="Nature">
        <title>Algal genomes reveal evolutionary mosaicism and the fate of nucleomorphs.</title>
        <authorList>
            <consortium name="DOE Joint Genome Institute"/>
            <person name="Curtis B.A."/>
            <person name="Tanifuji G."/>
            <person name="Burki F."/>
            <person name="Gruber A."/>
            <person name="Irimia M."/>
            <person name="Maruyama S."/>
            <person name="Arias M.C."/>
            <person name="Ball S.G."/>
            <person name="Gile G.H."/>
            <person name="Hirakawa Y."/>
            <person name="Hopkins J.F."/>
            <person name="Kuo A."/>
            <person name="Rensing S.A."/>
            <person name="Schmutz J."/>
            <person name="Symeonidi A."/>
            <person name="Elias M."/>
            <person name="Eveleigh R.J."/>
            <person name="Herman E.K."/>
            <person name="Klute M.J."/>
            <person name="Nakayama T."/>
            <person name="Obornik M."/>
            <person name="Reyes-Prieto A."/>
            <person name="Armbrust E.V."/>
            <person name="Aves S.J."/>
            <person name="Beiko R.G."/>
            <person name="Coutinho P."/>
            <person name="Dacks J.B."/>
            <person name="Durnford D.G."/>
            <person name="Fast N.M."/>
            <person name="Green B.R."/>
            <person name="Grisdale C.J."/>
            <person name="Hempel F."/>
            <person name="Henrissat B."/>
            <person name="Hoppner M.P."/>
            <person name="Ishida K."/>
            <person name="Kim E."/>
            <person name="Koreny L."/>
            <person name="Kroth P.G."/>
            <person name="Liu Y."/>
            <person name="Malik S.B."/>
            <person name="Maier U.G."/>
            <person name="McRose D."/>
            <person name="Mock T."/>
            <person name="Neilson J.A."/>
            <person name="Onodera N.T."/>
            <person name="Poole A.M."/>
            <person name="Pritham E.J."/>
            <person name="Richards T.A."/>
            <person name="Rocap G."/>
            <person name="Roy S.W."/>
            <person name="Sarai C."/>
            <person name="Schaack S."/>
            <person name="Shirato S."/>
            <person name="Slamovits C.H."/>
            <person name="Spencer D.F."/>
            <person name="Suzuki S."/>
            <person name="Worden A.Z."/>
            <person name="Zauner S."/>
            <person name="Barry K."/>
            <person name="Bell C."/>
            <person name="Bharti A.K."/>
            <person name="Crow J.A."/>
            <person name="Grimwood J."/>
            <person name="Kramer R."/>
            <person name="Lindquist E."/>
            <person name="Lucas S."/>
            <person name="Salamov A."/>
            <person name="McFadden G.I."/>
            <person name="Lane C.E."/>
            <person name="Keeling P.J."/>
            <person name="Gray M.W."/>
            <person name="Grigoriev I.V."/>
            <person name="Archibald J.M."/>
        </authorList>
    </citation>
    <scope>NUCLEOTIDE SEQUENCE</scope>
    <source>
        <strain evidence="18 20">CCMP2712</strain>
    </source>
</reference>
<comment type="pathway">
    <text evidence="3 14">Amino-acid biosynthesis; L-methionine biosynthesis via de novo pathway; L-homoserine from L-aspartate: step 3/3.</text>
</comment>
<dbReference type="SUPFAM" id="SSF51735">
    <property type="entry name" value="NAD(P)-binding Rossmann-fold domains"/>
    <property type="match status" value="1"/>
</dbReference>
<dbReference type="GO" id="GO:0009088">
    <property type="term" value="P:threonine biosynthetic process"/>
    <property type="evidence" value="ECO:0007669"/>
    <property type="project" value="UniProtKB-UniPathway"/>
</dbReference>
<dbReference type="InterPro" id="IPR011147">
    <property type="entry name" value="Bifunc_Aspkin/hSer_DH"/>
</dbReference>
<comment type="similarity">
    <text evidence="4 15">Belongs to the homoserine dehydrogenase family.</text>
</comment>
<feature type="binding site" evidence="13">
    <location>
        <position position="89"/>
    </location>
    <ligand>
        <name>NADPH</name>
        <dbReference type="ChEBI" id="CHEBI:57783"/>
    </ligand>
</feature>
<keyword evidence="8 13" id="KW-0521">NADP</keyword>
<evidence type="ECO:0000256" key="13">
    <source>
        <dbReference type="PIRSR" id="PIRSR036497-2"/>
    </source>
</evidence>
<feature type="active site" description="Proton donor" evidence="12">
    <location>
        <position position="192"/>
    </location>
</feature>
<name>L1IZ74_GUITC</name>
<evidence type="ECO:0000256" key="4">
    <source>
        <dbReference type="ARBA" id="ARBA00006753"/>
    </source>
</evidence>
<comment type="cofactor">
    <cofactor evidence="1">
        <name>a metal cation</name>
        <dbReference type="ChEBI" id="CHEBI:25213"/>
    </cofactor>
</comment>
<dbReference type="PANTHER" id="PTHR43070:SF5">
    <property type="entry name" value="HOMOSERINE DEHYDROGENASE"/>
    <property type="match status" value="1"/>
</dbReference>
<proteinExistence type="inferred from homology"/>
<dbReference type="OMA" id="IYTRCYS"/>
<comment type="catalytic activity">
    <reaction evidence="11">
        <text>L-homoserine + NADP(+) = L-aspartate 4-semialdehyde + NADPH + H(+)</text>
        <dbReference type="Rhea" id="RHEA:15761"/>
        <dbReference type="ChEBI" id="CHEBI:15378"/>
        <dbReference type="ChEBI" id="CHEBI:57476"/>
        <dbReference type="ChEBI" id="CHEBI:57783"/>
        <dbReference type="ChEBI" id="CHEBI:58349"/>
        <dbReference type="ChEBI" id="CHEBI:537519"/>
        <dbReference type="EC" id="1.1.1.3"/>
    </reaction>
    <physiologicalReaction direction="right-to-left" evidence="11">
        <dbReference type="Rhea" id="RHEA:15763"/>
    </physiologicalReaction>
</comment>
<dbReference type="InterPro" id="IPR001342">
    <property type="entry name" value="HDH_cat"/>
</dbReference>
<dbReference type="GO" id="GO:0009086">
    <property type="term" value="P:methionine biosynthetic process"/>
    <property type="evidence" value="ECO:0007669"/>
    <property type="project" value="UniProtKB-KW"/>
</dbReference>
<dbReference type="EnsemblProtists" id="EKX41573">
    <property type="protein sequence ID" value="EKX41573"/>
    <property type="gene ID" value="GUITHDRAFT_95930"/>
</dbReference>
<dbReference type="Pfam" id="PF03447">
    <property type="entry name" value="NAD_binding_3"/>
    <property type="match status" value="1"/>
</dbReference>
<dbReference type="PROSITE" id="PS01042">
    <property type="entry name" value="HOMOSER_DHGENASE"/>
    <property type="match status" value="1"/>
</dbReference>
<keyword evidence="9 14" id="KW-0560">Oxidoreductase</keyword>
<evidence type="ECO:0000256" key="15">
    <source>
        <dbReference type="RuleBase" id="RU004171"/>
    </source>
</evidence>
<evidence type="ECO:0000256" key="8">
    <source>
        <dbReference type="ARBA" id="ARBA00022857"/>
    </source>
</evidence>
<evidence type="ECO:0000256" key="1">
    <source>
        <dbReference type="ARBA" id="ARBA00001920"/>
    </source>
</evidence>
<accession>L1IZ74</accession>
<dbReference type="InterPro" id="IPR019811">
    <property type="entry name" value="HDH_CS"/>
</dbReference>
<dbReference type="STRING" id="905079.L1IZ74"/>
<evidence type="ECO:0000256" key="2">
    <source>
        <dbReference type="ARBA" id="ARBA00005056"/>
    </source>
</evidence>
<dbReference type="PaxDb" id="55529-EKX41573"/>
<evidence type="ECO:0000313" key="20">
    <source>
        <dbReference type="Proteomes" id="UP000011087"/>
    </source>
</evidence>
<dbReference type="GeneID" id="17298327"/>
<dbReference type="InterPro" id="IPR022697">
    <property type="entry name" value="HDH_short"/>
</dbReference>
<evidence type="ECO:0000313" key="19">
    <source>
        <dbReference type="EnsemblProtists" id="EKX41573"/>
    </source>
</evidence>
<feature type="domain" description="Homoserine dehydrogenase catalytic" evidence="16">
    <location>
        <begin position="123"/>
        <end position="328"/>
    </location>
</feature>
<dbReference type="KEGG" id="gtt:GUITHDRAFT_95930"/>
<dbReference type="GO" id="GO:0009090">
    <property type="term" value="P:homoserine biosynthetic process"/>
    <property type="evidence" value="ECO:0007669"/>
    <property type="project" value="TreeGrafter"/>
</dbReference>
<sequence length="334" mass="36302">MDVTVAAVASRQNGKPVMLCKNDYITVDQVNSFKSGKTAGQEADYAKMAEHLKSVAPIAVIFDTTSSEPVSDMYESWLKMGVHVITPNKKVGSGPINRYKSCMNMQQTAGKWGYETTVGAGLPILHVLQTDLIKTGDKVKKIEGIFSGTLSYIFNTYKPGMKFSDVVADAKNKGFTEPDPRDDLAGMDVARKVVILGRECGIDVELSDIPVESLVPKPLQDWKPKEGENLADAFVKELVAYDAEKDALIKAANDAGEVLRYVGMVDVENKKCSVKLARYPKTHPFAGTQWADNIVAFDTERYTPQPLVIQGPGAGAAVTAAGIYADFIRIVNSV</sequence>